<feature type="transmembrane region" description="Helical" evidence="1">
    <location>
        <begin position="179"/>
        <end position="207"/>
    </location>
</feature>
<evidence type="ECO:0008006" key="4">
    <source>
        <dbReference type="Google" id="ProtNLM"/>
    </source>
</evidence>
<evidence type="ECO:0000313" key="2">
    <source>
        <dbReference type="EMBL" id="GET43344.1"/>
    </source>
</evidence>
<feature type="transmembrane region" description="Helical" evidence="1">
    <location>
        <begin position="380"/>
        <end position="400"/>
    </location>
</feature>
<keyword evidence="1" id="KW-1133">Transmembrane helix</keyword>
<dbReference type="AlphaFoldDB" id="A0AAV3WNG4"/>
<organism evidence="2 3">
    <name type="scientific">Microseira wollei NIES-4236</name>
    <dbReference type="NCBI Taxonomy" id="2530354"/>
    <lineage>
        <taxon>Bacteria</taxon>
        <taxon>Bacillati</taxon>
        <taxon>Cyanobacteriota</taxon>
        <taxon>Cyanophyceae</taxon>
        <taxon>Oscillatoriophycideae</taxon>
        <taxon>Aerosakkonematales</taxon>
        <taxon>Aerosakkonemataceae</taxon>
        <taxon>Microseira</taxon>
    </lineage>
</organism>
<reference evidence="2" key="1">
    <citation type="submission" date="2019-10" db="EMBL/GenBank/DDBJ databases">
        <title>Draft genome sequece of Microseira wollei NIES-4236.</title>
        <authorList>
            <person name="Yamaguchi H."/>
            <person name="Suzuki S."/>
            <person name="Kawachi M."/>
        </authorList>
    </citation>
    <scope>NUCLEOTIDE SEQUENCE</scope>
    <source>
        <strain evidence="2">NIES-4236</strain>
    </source>
</reference>
<feature type="transmembrane region" description="Helical" evidence="1">
    <location>
        <begin position="152"/>
        <end position="173"/>
    </location>
</feature>
<feature type="transmembrane region" description="Helical" evidence="1">
    <location>
        <begin position="306"/>
        <end position="328"/>
    </location>
</feature>
<sequence length="596" mass="67239">MLMSRLHKFLTNSASRVASSSVTFWFILSLSLAVVYSIPALREAFSGFFVVQDDARQHVFWMQRFVDSNLFPKDLMADYFQSVAPAGYTWVYRLMAIVGIEPLLLHKLLPPVLGGIATCYCFGICVELLPIPISGFIGALLLNQTLWMRDDIVAATPVAFVYPLLLAFLYYLLKRNLLGVASAIALIGLFYPQCVFVCSGVLILQLVWHSRKDAEIENFPASLRLRVFASSSLAFYAITLAVAILILLPYAFKPSEFGTIISAAEAKTLPAFLPDGWSNFFDKDPVKFWFCGKRSGMLPTEWCGLAFNYSFLLIPPQLWAALALPILLRNPQRFPLVKQIRGIDILPQILIASLSWFLIAHALLFKLHLPNRYTEHSFRIVVAIAASITIASLLDTLLNYQLPITNYQSKTFLSFLIAFALFLYPPILKLQNYSFAADSYVVGEVPALYKFFQSQPKDITIASIAKEANNLPSFAHRSILVGGQGYALPYHKKYYAQIQQRTLDMINAQYSIDLKEVQRFIQTYGVDLWLLDRAAFTLYYVENNSWMEEFQAKQPIVEKIKQGTVPALSTLLEKCSVFDTETFAVLQASCIVKQPK</sequence>
<dbReference type="EMBL" id="BLAY01000216">
    <property type="protein sequence ID" value="GET43344.1"/>
    <property type="molecule type" value="Genomic_DNA"/>
</dbReference>
<protein>
    <recommendedName>
        <fullName evidence="4">Glycosyltransferase RgtA/B/C/D-like domain-containing protein</fullName>
    </recommendedName>
</protein>
<accession>A0AAV3WNG4</accession>
<feature type="transmembrane region" description="Helical" evidence="1">
    <location>
        <begin position="349"/>
        <end position="368"/>
    </location>
</feature>
<feature type="transmembrane region" description="Helical" evidence="1">
    <location>
        <begin position="112"/>
        <end position="140"/>
    </location>
</feature>
<keyword evidence="1" id="KW-0472">Membrane</keyword>
<keyword evidence="1" id="KW-0812">Transmembrane</keyword>
<feature type="transmembrane region" description="Helical" evidence="1">
    <location>
        <begin position="412"/>
        <end position="428"/>
    </location>
</feature>
<gene>
    <name evidence="2" type="ORF">MiSe_81660</name>
</gene>
<comment type="caution">
    <text evidence="2">The sequence shown here is derived from an EMBL/GenBank/DDBJ whole genome shotgun (WGS) entry which is preliminary data.</text>
</comment>
<keyword evidence="3" id="KW-1185">Reference proteome</keyword>
<dbReference type="Proteomes" id="UP001050975">
    <property type="component" value="Unassembled WGS sequence"/>
</dbReference>
<name>A0AAV3WNG4_9CYAN</name>
<proteinExistence type="predicted"/>
<evidence type="ECO:0000256" key="1">
    <source>
        <dbReference type="SAM" id="Phobius"/>
    </source>
</evidence>
<feature type="transmembrane region" description="Helical" evidence="1">
    <location>
        <begin position="227"/>
        <end position="252"/>
    </location>
</feature>
<evidence type="ECO:0000313" key="3">
    <source>
        <dbReference type="Proteomes" id="UP001050975"/>
    </source>
</evidence>